<feature type="region of interest" description="Disordered" evidence="2">
    <location>
        <begin position="1"/>
        <end position="54"/>
    </location>
</feature>
<organism evidence="3 4">
    <name type="scientific">Paramecium sonneborni</name>
    <dbReference type="NCBI Taxonomy" id="65129"/>
    <lineage>
        <taxon>Eukaryota</taxon>
        <taxon>Sar</taxon>
        <taxon>Alveolata</taxon>
        <taxon>Ciliophora</taxon>
        <taxon>Intramacronucleata</taxon>
        <taxon>Oligohymenophorea</taxon>
        <taxon>Peniculida</taxon>
        <taxon>Parameciidae</taxon>
        <taxon>Paramecium</taxon>
    </lineage>
</organism>
<keyword evidence="4" id="KW-1185">Reference proteome</keyword>
<feature type="coiled-coil region" evidence="1">
    <location>
        <begin position="135"/>
        <end position="264"/>
    </location>
</feature>
<sequence length="274" mass="32590">MSEQNSQNAGTEIEHRLQQEIITNTNAQQFPHQPNFSQTTSQQTELPQGSETVKQNRQIQIMNFSNQNINQQGSLAYRDISDFNMSKDEDYNQKKPQTQEVNIIKEEEQNNYTDEEQNLLEMLPNFQSIVKPLTYDELNRKCQNLENELLSTKSNLSKIIKQNIDYQDKIKNVDELERKAIEAIDQKIQEIEVFKEKNQKYEFQIQQFQKKNFEQEQCISQLLEKINLIQIQLKEQTQQITSLKQQLQEQKTKFQQELQNNQFQYEMSLCNLLL</sequence>
<name>A0A8S1PUF4_9CILI</name>
<dbReference type="OrthoDB" id="311614at2759"/>
<feature type="compositionally biased region" description="Polar residues" evidence="2">
    <location>
        <begin position="20"/>
        <end position="54"/>
    </location>
</feature>
<keyword evidence="1" id="KW-0175">Coiled coil</keyword>
<reference evidence="3" key="1">
    <citation type="submission" date="2021-01" db="EMBL/GenBank/DDBJ databases">
        <authorList>
            <consortium name="Genoscope - CEA"/>
            <person name="William W."/>
        </authorList>
    </citation>
    <scope>NUCLEOTIDE SEQUENCE</scope>
</reference>
<accession>A0A8S1PUF4</accession>
<protein>
    <submittedName>
        <fullName evidence="3">Uncharacterized protein</fullName>
    </submittedName>
</protein>
<evidence type="ECO:0000313" key="3">
    <source>
        <dbReference type="EMBL" id="CAD8106970.1"/>
    </source>
</evidence>
<dbReference type="AlphaFoldDB" id="A0A8S1PUF4"/>
<feature type="compositionally biased region" description="Polar residues" evidence="2">
    <location>
        <begin position="1"/>
        <end position="10"/>
    </location>
</feature>
<evidence type="ECO:0000256" key="1">
    <source>
        <dbReference type="SAM" id="Coils"/>
    </source>
</evidence>
<comment type="caution">
    <text evidence="3">The sequence shown here is derived from an EMBL/GenBank/DDBJ whole genome shotgun (WGS) entry which is preliminary data.</text>
</comment>
<dbReference type="Proteomes" id="UP000692954">
    <property type="component" value="Unassembled WGS sequence"/>
</dbReference>
<evidence type="ECO:0000313" key="4">
    <source>
        <dbReference type="Proteomes" id="UP000692954"/>
    </source>
</evidence>
<proteinExistence type="predicted"/>
<dbReference type="EMBL" id="CAJJDN010000088">
    <property type="protein sequence ID" value="CAD8106970.1"/>
    <property type="molecule type" value="Genomic_DNA"/>
</dbReference>
<gene>
    <name evidence="3" type="ORF">PSON_ATCC_30995.1.T0880045</name>
</gene>
<evidence type="ECO:0000256" key="2">
    <source>
        <dbReference type="SAM" id="MobiDB-lite"/>
    </source>
</evidence>